<evidence type="ECO:0000256" key="3">
    <source>
        <dbReference type="ARBA" id="ARBA00022741"/>
    </source>
</evidence>
<evidence type="ECO:0000313" key="11">
    <source>
        <dbReference type="Proteomes" id="UP000755585"/>
    </source>
</evidence>
<keyword evidence="7" id="KW-0684">Rhamnose metabolism</keyword>
<dbReference type="RefSeq" id="WP_307863676.1">
    <property type="nucleotide sequence ID" value="NZ_BAAAVU010000038.1"/>
</dbReference>
<keyword evidence="6" id="KW-1015">Disulfide bond</keyword>
<proteinExistence type="inferred from homology"/>
<evidence type="ECO:0000256" key="6">
    <source>
        <dbReference type="ARBA" id="ARBA00023157"/>
    </source>
</evidence>
<evidence type="ECO:0000259" key="8">
    <source>
        <dbReference type="Pfam" id="PF00370"/>
    </source>
</evidence>
<evidence type="ECO:0000256" key="1">
    <source>
        <dbReference type="ARBA" id="ARBA00009156"/>
    </source>
</evidence>
<dbReference type="SUPFAM" id="SSF53067">
    <property type="entry name" value="Actin-like ATPase domain"/>
    <property type="match status" value="2"/>
</dbReference>
<dbReference type="Pfam" id="PF02782">
    <property type="entry name" value="FGGY_C"/>
    <property type="match status" value="1"/>
</dbReference>
<dbReference type="PANTHER" id="PTHR10196:SF93">
    <property type="entry name" value="L-RHAMNULOKINASE"/>
    <property type="match status" value="1"/>
</dbReference>
<keyword evidence="2 10" id="KW-0808">Transferase</keyword>
<dbReference type="InterPro" id="IPR000577">
    <property type="entry name" value="Carb_kinase_FGGY"/>
</dbReference>
<keyword evidence="3" id="KW-0547">Nucleotide-binding</keyword>
<comment type="similarity">
    <text evidence="1">Belongs to the FGGY kinase family.</text>
</comment>
<dbReference type="Pfam" id="PF00370">
    <property type="entry name" value="FGGY_N"/>
    <property type="match status" value="1"/>
</dbReference>
<dbReference type="PIRSF" id="PIRSF000538">
    <property type="entry name" value="GlpK"/>
    <property type="match status" value="1"/>
</dbReference>
<keyword evidence="4" id="KW-0418">Kinase</keyword>
<sequence length="474" mass="51093">MKRVGAVDLGASSGRVMLGEVGPEVLQLRELNRFWNGPVRVHGTLHWDILHLYRSILDGLRLAGPIDSIGIDAWAVDYGLLDADGRLLGNPVHYRDSRTDGVMERVLAEVPAADLYAVTGLQQLPFNTIYQLTAEPATGAAAGSLLMIPDLLGYWLTGELGAERTNASTTQLYDVRARAWSDALITRLGLPRRIFPRLREPGDVIGNVVPDETGLAPGIPVIAVGSHDTASAVVAVPASGERFAYISSGTWSLVGLELDAPVLTDEARDANFTNEGGVDGRIRFLRNVMGLWILQECRRIWGDDLDDLLRAAAEAPPFAVLIDPDAPEFLAPGNMPARLDEQCVRTGQEPPRTRGAAVRCILESLALAYRRTLHSAQNVADRDVDVLHVIGGGSQNELLCQLTADACGVPVLAGPVEASALGNVLVQARALGEPLPDLDAMRALVRSTHSLRRYDPQGKPADWDAAESRVFGTR</sequence>
<dbReference type="Proteomes" id="UP000755585">
    <property type="component" value="Unassembled WGS sequence"/>
</dbReference>
<dbReference type="Gene3D" id="3.30.420.40">
    <property type="match status" value="2"/>
</dbReference>
<name>A0ABS4UR92_9ACTN</name>
<dbReference type="InterPro" id="IPR018485">
    <property type="entry name" value="FGGY_C"/>
</dbReference>
<feature type="domain" description="Carbohydrate kinase FGGY C-terminal" evidence="9">
    <location>
        <begin position="244"/>
        <end position="430"/>
    </location>
</feature>
<evidence type="ECO:0000256" key="5">
    <source>
        <dbReference type="ARBA" id="ARBA00022840"/>
    </source>
</evidence>
<dbReference type="InterPro" id="IPR018484">
    <property type="entry name" value="FGGY_N"/>
</dbReference>
<evidence type="ECO:0000256" key="2">
    <source>
        <dbReference type="ARBA" id="ARBA00022679"/>
    </source>
</evidence>
<evidence type="ECO:0000313" key="10">
    <source>
        <dbReference type="EMBL" id="MBP2354086.1"/>
    </source>
</evidence>
<dbReference type="InterPro" id="IPR043129">
    <property type="entry name" value="ATPase_NBD"/>
</dbReference>
<reference evidence="10 11" key="1">
    <citation type="submission" date="2021-03" db="EMBL/GenBank/DDBJ databases">
        <title>Sequencing the genomes of 1000 actinobacteria strains.</title>
        <authorList>
            <person name="Klenk H.-P."/>
        </authorList>
    </citation>
    <scope>NUCLEOTIDE SEQUENCE [LARGE SCALE GENOMIC DNA]</scope>
    <source>
        <strain evidence="10 11">DSM 18824</strain>
    </source>
</reference>
<dbReference type="EMBL" id="JAGINT010000002">
    <property type="protein sequence ID" value="MBP2354086.1"/>
    <property type="molecule type" value="Genomic_DNA"/>
</dbReference>
<dbReference type="EC" id="2.7.1.5" evidence="10"/>
<gene>
    <name evidence="10" type="ORF">JOF29_005196</name>
</gene>
<evidence type="ECO:0000256" key="7">
    <source>
        <dbReference type="ARBA" id="ARBA00023308"/>
    </source>
</evidence>
<dbReference type="PANTHER" id="PTHR10196">
    <property type="entry name" value="SUGAR KINASE"/>
    <property type="match status" value="1"/>
</dbReference>
<organism evidence="10 11">
    <name type="scientific">Kribbella aluminosa</name>
    <dbReference type="NCBI Taxonomy" id="416017"/>
    <lineage>
        <taxon>Bacteria</taxon>
        <taxon>Bacillati</taxon>
        <taxon>Actinomycetota</taxon>
        <taxon>Actinomycetes</taxon>
        <taxon>Propionibacteriales</taxon>
        <taxon>Kribbellaceae</taxon>
        <taxon>Kribbella</taxon>
    </lineage>
</organism>
<dbReference type="InterPro" id="IPR013449">
    <property type="entry name" value="Rhamnulokinase"/>
</dbReference>
<evidence type="ECO:0000256" key="4">
    <source>
        <dbReference type="ARBA" id="ARBA00022777"/>
    </source>
</evidence>
<dbReference type="CDD" id="cd07771">
    <property type="entry name" value="ASKHA_NBD_FGGY_RhaB-like"/>
    <property type="match status" value="1"/>
</dbReference>
<evidence type="ECO:0000259" key="9">
    <source>
        <dbReference type="Pfam" id="PF02782"/>
    </source>
</evidence>
<keyword evidence="5" id="KW-0067">ATP-binding</keyword>
<feature type="domain" description="Carbohydrate kinase FGGY N-terminal" evidence="8">
    <location>
        <begin position="65"/>
        <end position="234"/>
    </location>
</feature>
<keyword evidence="11" id="KW-1185">Reference proteome</keyword>
<accession>A0ABS4UR92</accession>
<dbReference type="GO" id="GO:0008993">
    <property type="term" value="F:rhamnulokinase activity"/>
    <property type="evidence" value="ECO:0007669"/>
    <property type="project" value="UniProtKB-EC"/>
</dbReference>
<comment type="caution">
    <text evidence="10">The sequence shown here is derived from an EMBL/GenBank/DDBJ whole genome shotgun (WGS) entry which is preliminary data.</text>
</comment>
<protein>
    <submittedName>
        <fullName evidence="10">Rhamnulokinase</fullName>
        <ecNumber evidence="10">2.7.1.5</ecNumber>
    </submittedName>
</protein>